<gene>
    <name evidence="5" type="ordered locus">Ecym_8219</name>
</gene>
<dbReference type="OMA" id="KAIFEYK"/>
<dbReference type="FunCoup" id="G8JXD0">
    <property type="interactions" value="195"/>
</dbReference>
<evidence type="ECO:0000256" key="2">
    <source>
        <dbReference type="PROSITE-ProRule" id="PRU00192"/>
    </source>
</evidence>
<evidence type="ECO:0000313" key="6">
    <source>
        <dbReference type="Proteomes" id="UP000006790"/>
    </source>
</evidence>
<dbReference type="STRING" id="931890.G8JXD0"/>
<dbReference type="RefSeq" id="XP_003648321.1">
    <property type="nucleotide sequence ID" value="XM_003648273.1"/>
</dbReference>
<organism evidence="5 6">
    <name type="scientific">Eremothecium cymbalariae (strain CBS 270.75 / DBVPG 7215 / KCTC 17166 / NRRL Y-17582)</name>
    <name type="common">Yeast</name>
    <dbReference type="NCBI Taxonomy" id="931890"/>
    <lineage>
        <taxon>Eukaryota</taxon>
        <taxon>Fungi</taxon>
        <taxon>Dikarya</taxon>
        <taxon>Ascomycota</taxon>
        <taxon>Saccharomycotina</taxon>
        <taxon>Saccharomycetes</taxon>
        <taxon>Saccharomycetales</taxon>
        <taxon>Saccharomycetaceae</taxon>
        <taxon>Eremothecium</taxon>
    </lineage>
</organism>
<feature type="compositionally biased region" description="Basic and acidic residues" evidence="3">
    <location>
        <begin position="217"/>
        <end position="240"/>
    </location>
</feature>
<evidence type="ECO:0000256" key="3">
    <source>
        <dbReference type="SAM" id="MobiDB-lite"/>
    </source>
</evidence>
<dbReference type="SUPFAM" id="SSF50044">
    <property type="entry name" value="SH3-domain"/>
    <property type="match status" value="1"/>
</dbReference>
<dbReference type="AlphaFoldDB" id="G8JXD0"/>
<dbReference type="Pfam" id="PF00018">
    <property type="entry name" value="SH3_1"/>
    <property type="match status" value="1"/>
</dbReference>
<dbReference type="HOGENOM" id="CLU_003021_0_0_1"/>
<dbReference type="eggNOG" id="ENOG502R16K">
    <property type="taxonomic scope" value="Eukaryota"/>
</dbReference>
<protein>
    <recommendedName>
        <fullName evidence="4">SH3 domain-containing protein</fullName>
    </recommendedName>
</protein>
<dbReference type="InterPro" id="IPR057402">
    <property type="entry name" value="AIM3_BBC1_C"/>
</dbReference>
<dbReference type="OrthoDB" id="207120at2759"/>
<dbReference type="Proteomes" id="UP000006790">
    <property type="component" value="Chromosome 8"/>
</dbReference>
<feature type="compositionally biased region" description="Basic and acidic residues" evidence="3">
    <location>
        <begin position="253"/>
        <end position="268"/>
    </location>
</feature>
<feature type="region of interest" description="Disordered" evidence="3">
    <location>
        <begin position="608"/>
        <end position="680"/>
    </location>
</feature>
<evidence type="ECO:0000259" key="4">
    <source>
        <dbReference type="PROSITE" id="PS50002"/>
    </source>
</evidence>
<feature type="region of interest" description="Disordered" evidence="3">
    <location>
        <begin position="530"/>
        <end position="580"/>
    </location>
</feature>
<accession>G8JXD0</accession>
<feature type="compositionally biased region" description="Basic and acidic residues" evidence="3">
    <location>
        <begin position="656"/>
        <end position="671"/>
    </location>
</feature>
<feature type="region of interest" description="Disordered" evidence="3">
    <location>
        <begin position="726"/>
        <end position="764"/>
    </location>
</feature>
<keyword evidence="6" id="KW-1185">Reference proteome</keyword>
<dbReference type="InterPro" id="IPR036028">
    <property type="entry name" value="SH3-like_dom_sf"/>
</dbReference>
<dbReference type="Gene3D" id="2.30.30.40">
    <property type="entry name" value="SH3 Domains"/>
    <property type="match status" value="1"/>
</dbReference>
<feature type="domain" description="SH3" evidence="4">
    <location>
        <begin position="8"/>
        <end position="72"/>
    </location>
</feature>
<keyword evidence="1 2" id="KW-0728">SH3 domain</keyword>
<dbReference type="InterPro" id="IPR001452">
    <property type="entry name" value="SH3_domain"/>
</dbReference>
<reference evidence="6" key="1">
    <citation type="journal article" date="2012" name="G3 (Bethesda)">
        <title>Pichia sorbitophila, an interspecies yeast hybrid reveals early steps of genome resolution following polyploidization.</title>
        <authorList>
            <person name="Leh Louis V."/>
            <person name="Despons L."/>
            <person name="Friedrich A."/>
            <person name="Martin T."/>
            <person name="Durrens P."/>
            <person name="Casaregola S."/>
            <person name="Neuveglise C."/>
            <person name="Fairhead C."/>
            <person name="Marck C."/>
            <person name="Cruz J.A."/>
            <person name="Straub M.L."/>
            <person name="Kugler V."/>
            <person name="Sacerdot C."/>
            <person name="Uzunov Z."/>
            <person name="Thierry A."/>
            <person name="Weiss S."/>
            <person name="Bleykasten C."/>
            <person name="De Montigny J."/>
            <person name="Jacques N."/>
            <person name="Jung P."/>
            <person name="Lemaire M."/>
            <person name="Mallet S."/>
            <person name="Morel G."/>
            <person name="Richard G.F."/>
            <person name="Sarkar A."/>
            <person name="Savel G."/>
            <person name="Schacherer J."/>
            <person name="Seret M.L."/>
            <person name="Talla E."/>
            <person name="Samson G."/>
            <person name="Jubin C."/>
            <person name="Poulain J."/>
            <person name="Vacherie B."/>
            <person name="Barbe V."/>
            <person name="Pelletier E."/>
            <person name="Sherman D.J."/>
            <person name="Westhof E."/>
            <person name="Weissenbach J."/>
            <person name="Baret P.V."/>
            <person name="Wincker P."/>
            <person name="Gaillardin C."/>
            <person name="Dujon B."/>
            <person name="Souciet J.L."/>
        </authorList>
    </citation>
    <scope>NUCLEOTIDE SEQUENCE [LARGE SCALE GENOMIC DNA]</scope>
    <source>
        <strain evidence="6">CBS 270.75 / DBVPG 7215 / KCTC 17166 / NRRL Y-17582</strain>
    </source>
</reference>
<dbReference type="KEGG" id="erc:Ecym_8219"/>
<dbReference type="GeneID" id="11469926"/>
<feature type="compositionally biased region" description="Polar residues" evidence="3">
    <location>
        <begin position="614"/>
        <end position="634"/>
    </location>
</feature>
<proteinExistence type="predicted"/>
<evidence type="ECO:0000256" key="1">
    <source>
        <dbReference type="ARBA" id="ARBA00022443"/>
    </source>
</evidence>
<feature type="compositionally biased region" description="Basic and acidic residues" evidence="3">
    <location>
        <begin position="135"/>
        <end position="149"/>
    </location>
</feature>
<feature type="region of interest" description="Disordered" evidence="3">
    <location>
        <begin position="383"/>
        <end position="424"/>
    </location>
</feature>
<evidence type="ECO:0000313" key="5">
    <source>
        <dbReference type="EMBL" id="AET41504.1"/>
    </source>
</evidence>
<dbReference type="FunFam" id="2.30.30.40:FF:000316">
    <property type="entry name" value="Myosin tail region-interacting protein MTI1"/>
    <property type="match status" value="1"/>
</dbReference>
<feature type="compositionally biased region" description="Basic and acidic residues" evidence="3">
    <location>
        <begin position="302"/>
        <end position="316"/>
    </location>
</feature>
<feature type="compositionally biased region" description="Low complexity" evidence="3">
    <location>
        <begin position="751"/>
        <end position="764"/>
    </location>
</feature>
<dbReference type="InParanoid" id="G8JXD0"/>
<dbReference type="Pfam" id="PF25459">
    <property type="entry name" value="AIM3_BBC1_C"/>
    <property type="match status" value="1"/>
</dbReference>
<dbReference type="PROSITE" id="PS50002">
    <property type="entry name" value="SH3"/>
    <property type="match status" value="1"/>
</dbReference>
<feature type="region of interest" description="Disordered" evidence="3">
    <location>
        <begin position="177"/>
        <end position="196"/>
    </location>
</feature>
<feature type="region of interest" description="Disordered" evidence="3">
    <location>
        <begin position="116"/>
        <end position="163"/>
    </location>
</feature>
<dbReference type="EMBL" id="CP002504">
    <property type="protein sequence ID" value="AET41504.1"/>
    <property type="molecule type" value="Genomic_DNA"/>
</dbReference>
<sequence length="1024" mass="113094">MNKAKEPEIPFQVVAQFSYKSEYKHDLHFDKGQKILVISIEDNQWYYGHFVDSEGKQREGIFPKSFVSIVRDEMKTGRSKLGLPQGNFPSLDPAAQMPFLQEQPAVMKEEDFGAGEKGKDLEAGSAGNGNYLARDGTRKVPDPIQKKPDGPVFTPPDDPVKPKSGVTMINKVPFGKVPKGTVSGSPSPVKEESLTPVVVEPPQMSFKERLAMLQEQQAKEQAREVRLLRKKQEKETDELKKNRRKLETAAASDVRKAAAESDSDHFSTDNEMAGNTQIKHRKDVAAVGAVSVDSKHNLPVGSEKKQGHKNVEDSSKQEVNTNKTNEESRRAALRERMARLSGASRFGMSASFNPFSLPSISGSMADAKSTKENKSNLFDHNTTIQSQDEMQQPIPILPPSPNQLTLSKTSKHHKKEPSITENDQLTESEVDLEDKSYMGITAKPGGFMGLNLNPISMDTPGNLADEESEAYFDKEADLGSGFKSADTPTTGPETNDVLLAAIVSKAQMPRLSNDSSETYPDIYGKIDTEVPQLTGNAKESIPSERNSPTRNDLEVSSPVSLNNNLHDKTSPMSPPSSVAPPIPSALAVPVTSSKLFGQVQVPTIPFAAVPPIPTQMTPSRVSPKRSQSISPRKSPSTDHTKKTAPPPPPPTAGHTAQHEESYASRVGDSKEAAPFNRSIRSHKARSLREFTGRNVRDSSTILHENSQLTIERPKTTTFFESSKTVLDIPRTLEPPKQTSTGSPKFSPTALSSKSPSPVSLSRSPGTIITKQTLGDSILEFTEPTISFTKHDTWWLEKVPPSTLEAQRGKFIWESDDHVITMRGGNKMLCTDFYFLFDDYSQLHSVVVYDEKDPINSAKYWEELISFESDEREKIEQTDISSQLFAKAYGMIGKTSKSFVGSLLSEFSNLIPPIGKSSYGITIAEYVAGEPIDVEIMKSVKVGDFLVITEGQFVTHSRLLHRTTVDIVPEKPHISVISEYDYNKKKIRVIEDHNGKVRQGSYKLTEFVKGQLKVCRAVPRDIIGW</sequence>
<feature type="compositionally biased region" description="Polar residues" evidence="3">
    <location>
        <begin position="736"/>
        <end position="750"/>
    </location>
</feature>
<dbReference type="SMART" id="SM00326">
    <property type="entry name" value="SH3"/>
    <property type="match status" value="1"/>
</dbReference>
<name>G8JXD0_ERECY</name>
<feature type="region of interest" description="Disordered" evidence="3">
    <location>
        <begin position="213"/>
        <end position="331"/>
    </location>
</feature>
<feature type="compositionally biased region" description="Polar residues" evidence="3">
    <location>
        <begin position="531"/>
        <end position="550"/>
    </location>
</feature>